<reference evidence="1 2" key="1">
    <citation type="journal article" date="2014" name="Nature">
        <title>The genome of Eucalyptus grandis.</title>
        <authorList>
            <person name="Myburg A.A."/>
            <person name="Grattapaglia D."/>
            <person name="Tuskan G.A."/>
            <person name="Hellsten U."/>
            <person name="Hayes R.D."/>
            <person name="Grimwood J."/>
            <person name="Jenkins J."/>
            <person name="Lindquist E."/>
            <person name="Tice H."/>
            <person name="Bauer D."/>
            <person name="Goodstein D.M."/>
            <person name="Dubchak I."/>
            <person name="Poliakov A."/>
            <person name="Mizrachi E."/>
            <person name="Kullan A.R."/>
            <person name="Hussey S.G."/>
            <person name="Pinard D."/>
            <person name="van der Merwe K."/>
            <person name="Singh P."/>
            <person name="van Jaarsveld I."/>
            <person name="Silva-Junior O.B."/>
            <person name="Togawa R.C."/>
            <person name="Pappas M.R."/>
            <person name="Faria D.A."/>
            <person name="Sansaloni C.P."/>
            <person name="Petroli C.D."/>
            <person name="Yang X."/>
            <person name="Ranjan P."/>
            <person name="Tschaplinski T.J."/>
            <person name="Ye C.Y."/>
            <person name="Li T."/>
            <person name="Sterck L."/>
            <person name="Vanneste K."/>
            <person name="Murat F."/>
            <person name="Soler M."/>
            <person name="Clemente H.S."/>
            <person name="Saidi N."/>
            <person name="Cassan-Wang H."/>
            <person name="Dunand C."/>
            <person name="Hefer C.A."/>
            <person name="Bornberg-Bauer E."/>
            <person name="Kersting A.R."/>
            <person name="Vining K."/>
            <person name="Amarasinghe V."/>
            <person name="Ranik M."/>
            <person name="Naithani S."/>
            <person name="Elser J."/>
            <person name="Boyd A.E."/>
            <person name="Liston A."/>
            <person name="Spatafora J.W."/>
            <person name="Dharmwardhana P."/>
            <person name="Raja R."/>
            <person name="Sullivan C."/>
            <person name="Romanel E."/>
            <person name="Alves-Ferreira M."/>
            <person name="Kulheim C."/>
            <person name="Foley W."/>
            <person name="Carocha V."/>
            <person name="Paiva J."/>
            <person name="Kudrna D."/>
            <person name="Brommonschenkel S.H."/>
            <person name="Pasquali G."/>
            <person name="Byrne M."/>
            <person name="Rigault P."/>
            <person name="Tibbits J."/>
            <person name="Spokevicius A."/>
            <person name="Jones R.C."/>
            <person name="Steane D.A."/>
            <person name="Vaillancourt R.E."/>
            <person name="Potts B.M."/>
            <person name="Joubert F."/>
            <person name="Barry K."/>
            <person name="Pappas G.J."/>
            <person name="Strauss S.H."/>
            <person name="Jaiswal P."/>
            <person name="Grima-Pettenati J."/>
            <person name="Salse J."/>
            <person name="Van de Peer Y."/>
            <person name="Rokhsar D.S."/>
            <person name="Schmutz J."/>
        </authorList>
    </citation>
    <scope>NUCLEOTIDE SEQUENCE [LARGE SCALE GENOMIC DNA]</scope>
    <source>
        <strain evidence="2">cv. BRASUZ1</strain>
        <tissue evidence="1">Leaf extractions</tissue>
    </source>
</reference>
<keyword evidence="2" id="KW-1185">Reference proteome</keyword>
<sequence>MAMDSTVGAGAGSSWKKDKRTDLFDVIFSWSLQEIFNINLYGDKVKSIPESFQSVDQYLASYIFPLLEETRASLCSSMQTVSSLPFAKVTGFAEGKKNEYHVGVDCWRNRSTAHGKEPYKTLPGDVLILTNAKPDTIPSIERFAGGWAFASVTEIVGDVGGDAQSSTKFRVKAFLDNKVKDDCSWETMYAVYMINIVTNNRIWNVLHRYRKLKIEKGVLRVDSATEINCKLCITQSHGSGNESLNKNLFASLNKSQKKAILACLNTTKCQHRSAVEMIQGPPGTGKTKTVAALLFTLLERKHRTLVCAPTNVAIKELVSRVLQLVKQSACTNSHGESLLYNLGDMLCFGNKERMKVDSDIEEIFLEHRVDCVAWCFSVHTGWQHCLPSMIDTLNDCVGQYHIFMENERMIKSKPNGNKSKPKLKSFLEFFKYKFKSSAEPLRRCFSILCIHISKSFLLEHNFRYIKSLLILLDSFEVSLCGEKLDSGKLKEAFSSDPSSLKTVTDPLYTALLMKRRECLSVLQTLNTSLRELNLATFKSESKIAEFCYQAASLIFCTASNSYKLYALETKMEPLSLLVIDEAAQLKECESMIPLQLHGVRHAILVGDERQLPAMVESKLSSNAGFGRSLFERLGSLGHPRHLLNIQYRMHPAISHFPTSTFYNNQIQNGPNVTSKSYRKCHLPWPMFGPYSFINISIGREEGGDDGHSLRNTAEYELKQIITMSLYMFGYICGCTFYYTVVEHGQAAVDCRSSCKSSGEDLSVGVISPYGAQVAAIQKKIGKSYENIKGFRVKVRSVDGFQGGEEDIIIVSTVRSNPRGFIGFVSDTKRTNVTITRARYSLWILGNEGTLTGSKSIWESLVHDAKTRGCFFSIDDVKAALDGKNNQVNGPVDGSRVVHRNAQRKAKCSQDAKSQECLSSTDDVKAALDGKKNQLDGPVDGSSVVFGNVQWSAKCSQDAKSRECSSSTDDVKAALDGKNNQLDGLVDGSSVVFGNVQWSAKCSQDAKSQECSSSTADVKATLDGKNNQLDGPVDGRGVVCGNAQRSAKFSHVAKSRECSSSTDDVKAASDGKNNQPDGLVDGSSVVYRNAQWSAKCSQDAKSRECSSSTDEFKAILDGKKEDILLDDPLGGNSVLFRNVRWKVTHFADGFLFFQNGHSTFAESMTLRFLVNHLVSVFFGDNFVKSFRKLTSPGTKMSITILISKLAGGWRPKKSNGGLLPKSSSPMVKQFQVEGLYMLCTVDILKELRYVQILKIWDVLPLSDATRLVEHLDSEFKAYADDFINHCNEKCLEGDWEVPKTWDCPQCIARILGLDQVQAGSSSGANTSNPGARESLLSMTFYPSSSSVVRHLLPEVANSELNLASEVTELDREKSSQNSPFGGFLNSLFSAFDRFRGRS</sequence>
<comment type="caution">
    <text evidence="1">The sequence shown here is derived from an EMBL/GenBank/DDBJ whole genome shotgun (WGS) entry which is preliminary data.</text>
</comment>
<dbReference type="Proteomes" id="UP000030711">
    <property type="component" value="Chromosome 6"/>
</dbReference>
<dbReference type="EMBL" id="CM064440">
    <property type="protein sequence ID" value="KAK3426795.1"/>
    <property type="molecule type" value="Genomic_DNA"/>
</dbReference>
<name>A0ACC3KM70_EUCGR</name>
<organism evidence="1 2">
    <name type="scientific">Eucalyptus grandis</name>
    <name type="common">Flooded gum</name>
    <dbReference type="NCBI Taxonomy" id="71139"/>
    <lineage>
        <taxon>Eukaryota</taxon>
        <taxon>Viridiplantae</taxon>
        <taxon>Streptophyta</taxon>
        <taxon>Embryophyta</taxon>
        <taxon>Tracheophyta</taxon>
        <taxon>Spermatophyta</taxon>
        <taxon>Magnoliopsida</taxon>
        <taxon>eudicotyledons</taxon>
        <taxon>Gunneridae</taxon>
        <taxon>Pentapetalae</taxon>
        <taxon>rosids</taxon>
        <taxon>malvids</taxon>
        <taxon>Myrtales</taxon>
        <taxon>Myrtaceae</taxon>
        <taxon>Myrtoideae</taxon>
        <taxon>Eucalypteae</taxon>
        <taxon>Eucalyptus</taxon>
    </lineage>
</organism>
<evidence type="ECO:0000313" key="2">
    <source>
        <dbReference type="Proteomes" id="UP000030711"/>
    </source>
</evidence>
<proteinExistence type="predicted"/>
<accession>A0ACC3KM70</accession>
<evidence type="ECO:0000313" key="1">
    <source>
        <dbReference type="EMBL" id="KAK3426795.1"/>
    </source>
</evidence>
<gene>
    <name evidence="1" type="ORF">EUGRSUZ_F03155</name>
</gene>
<protein>
    <submittedName>
        <fullName evidence="1">Uncharacterized protein</fullName>
    </submittedName>
</protein>